<protein>
    <submittedName>
        <fullName evidence="3">Transposase</fullName>
    </submittedName>
</protein>
<dbReference type="AlphaFoldDB" id="A0A841V9F9"/>
<accession>A0A841V9F9</accession>
<organism evidence="3 4">
    <name type="scientific">Microcystis aeruginosa BLCC-F158</name>
    <dbReference type="NCBI Taxonomy" id="2755316"/>
    <lineage>
        <taxon>Bacteria</taxon>
        <taxon>Bacillati</taxon>
        <taxon>Cyanobacteriota</taxon>
        <taxon>Cyanophyceae</taxon>
        <taxon>Oscillatoriophycideae</taxon>
        <taxon>Chroococcales</taxon>
        <taxon>Microcystaceae</taxon>
        <taxon>Microcystis</taxon>
    </lineage>
</organism>
<feature type="domain" description="Transposase IS204/IS1001/IS1096/IS1165 DDE" evidence="2">
    <location>
        <begin position="202"/>
        <end position="406"/>
    </location>
</feature>
<sequence>MRKGHRIGERIQQEQKLSAEAIQSIVCIAAAIVQAFGAEPGQSMSGIAQRARVSRSTLYQHLRLAIAALNWVYQSKQHLNHLLSQVQRYQQQYLEAKQKAKQTRQTIQQYWLLLSNYKVKVEKLEAEIVQMQRQQQMNLERLIVVLRLSGRCSIGSIMEVLYEAMGVKVSHGYVSHILAQARRQAKVAMATLSKVLPFSGIIAIDEVFLCEWGRRIYGVVVVEPMTGLILRLERVEARTQEAIGAVIKRVSESGLNPSVRLCLTDMYAAYQELVATHFPQAAHQFCWFHINCFHLGAIVRQAQSGYRQAQKQLDALEHKHPRLRCKALKRQQAALAQTREQAHRFWVGAQRFQHLLKNCVDAREDQNAIRTFERLMRLGKDHPNPYISEMTAFLERHRPGLLSFFSCMLLQQPQQPLNRS</sequence>
<reference evidence="3 4" key="1">
    <citation type="submission" date="2020-07" db="EMBL/GenBank/DDBJ databases">
        <title>Genomes of two Microcystis aeruginosa (Cyanobacteria) strains from Florida (USA) with disparate toxicogenic potential.</title>
        <authorList>
            <person name="Lefler F.W."/>
            <person name="Barbosa M."/>
            <person name="Berthold D.E."/>
            <person name="Laughinghouse H.D. IV."/>
        </authorList>
    </citation>
    <scope>NUCLEOTIDE SEQUENCE [LARGE SCALE GENOMIC DNA]</scope>
    <source>
        <strain evidence="3 4">BLCCF158</strain>
    </source>
</reference>
<feature type="coiled-coil region" evidence="1">
    <location>
        <begin position="299"/>
        <end position="326"/>
    </location>
</feature>
<dbReference type="InterPro" id="IPR002560">
    <property type="entry name" value="Transposase_DDE"/>
</dbReference>
<gene>
    <name evidence="3" type="ORF">H0901_20045</name>
</gene>
<evidence type="ECO:0000259" key="2">
    <source>
        <dbReference type="Pfam" id="PF01610"/>
    </source>
</evidence>
<dbReference type="Proteomes" id="UP000525432">
    <property type="component" value="Unassembled WGS sequence"/>
</dbReference>
<name>A0A841V9F9_MICAE</name>
<comment type="caution">
    <text evidence="3">The sequence shown here is derived from an EMBL/GenBank/DDBJ whole genome shotgun (WGS) entry which is preliminary data.</text>
</comment>
<evidence type="ECO:0000313" key="3">
    <source>
        <dbReference type="EMBL" id="MBC1197477.1"/>
    </source>
</evidence>
<evidence type="ECO:0000313" key="4">
    <source>
        <dbReference type="Proteomes" id="UP000525432"/>
    </source>
</evidence>
<dbReference type="Pfam" id="PF01610">
    <property type="entry name" value="DDE_Tnp_ISL3"/>
    <property type="match status" value="1"/>
</dbReference>
<feature type="coiled-coil region" evidence="1">
    <location>
        <begin position="79"/>
        <end position="141"/>
    </location>
</feature>
<proteinExistence type="predicted"/>
<dbReference type="EMBL" id="JACEGC010000141">
    <property type="protein sequence ID" value="MBC1197477.1"/>
    <property type="molecule type" value="Genomic_DNA"/>
</dbReference>
<dbReference type="RefSeq" id="WP_185240998.1">
    <property type="nucleotide sequence ID" value="NZ_JACEGC010000141.1"/>
</dbReference>
<evidence type="ECO:0000256" key="1">
    <source>
        <dbReference type="SAM" id="Coils"/>
    </source>
</evidence>
<keyword evidence="1" id="KW-0175">Coiled coil</keyword>